<dbReference type="NCBIfam" id="TIGR02983">
    <property type="entry name" value="SigE-fam_strep"/>
    <property type="match status" value="1"/>
</dbReference>
<evidence type="ECO:0000256" key="2">
    <source>
        <dbReference type="ARBA" id="ARBA00023015"/>
    </source>
</evidence>
<dbReference type="InterPro" id="IPR039425">
    <property type="entry name" value="RNA_pol_sigma-70-like"/>
</dbReference>
<dbReference type="Gene3D" id="1.10.10.10">
    <property type="entry name" value="Winged helix-like DNA-binding domain superfamily/Winged helix DNA-binding domain"/>
    <property type="match status" value="1"/>
</dbReference>
<dbReference type="AlphaFoldDB" id="A0A7Y9X1C2"/>
<organism evidence="8 9">
    <name type="scientific">Micromonospora jinlongensis</name>
    <dbReference type="NCBI Taxonomy" id="1287877"/>
    <lineage>
        <taxon>Bacteria</taxon>
        <taxon>Bacillati</taxon>
        <taxon>Actinomycetota</taxon>
        <taxon>Actinomycetes</taxon>
        <taxon>Micromonosporales</taxon>
        <taxon>Micromonosporaceae</taxon>
        <taxon>Micromonospora</taxon>
    </lineage>
</organism>
<dbReference type="Pfam" id="PF08281">
    <property type="entry name" value="Sigma70_r4_2"/>
    <property type="match status" value="1"/>
</dbReference>
<comment type="similarity">
    <text evidence="1">Belongs to the sigma-70 factor family. ECF subfamily.</text>
</comment>
<evidence type="ECO:0000256" key="1">
    <source>
        <dbReference type="ARBA" id="ARBA00010641"/>
    </source>
</evidence>
<keyword evidence="4" id="KW-0238">DNA-binding</keyword>
<dbReference type="InterPro" id="IPR013324">
    <property type="entry name" value="RNA_pol_sigma_r3/r4-like"/>
</dbReference>
<feature type="domain" description="RNA polymerase sigma factor 70 region 4 type 2" evidence="7">
    <location>
        <begin position="98"/>
        <end position="150"/>
    </location>
</feature>
<dbReference type="InterPro" id="IPR036388">
    <property type="entry name" value="WH-like_DNA-bd_sf"/>
</dbReference>
<evidence type="ECO:0000313" key="9">
    <source>
        <dbReference type="Proteomes" id="UP000523545"/>
    </source>
</evidence>
<proteinExistence type="inferred from homology"/>
<evidence type="ECO:0000256" key="4">
    <source>
        <dbReference type="ARBA" id="ARBA00023125"/>
    </source>
</evidence>
<dbReference type="NCBIfam" id="TIGR02937">
    <property type="entry name" value="sigma70-ECF"/>
    <property type="match status" value="1"/>
</dbReference>
<dbReference type="Proteomes" id="UP000523545">
    <property type="component" value="Unassembled WGS sequence"/>
</dbReference>
<dbReference type="RefSeq" id="WP_179780724.1">
    <property type="nucleotide sequence ID" value="NZ_JACCHK010000001.1"/>
</dbReference>
<keyword evidence="5" id="KW-0804">Transcription</keyword>
<dbReference type="InterPro" id="IPR013249">
    <property type="entry name" value="RNA_pol_sigma70_r4_t2"/>
</dbReference>
<dbReference type="InterPro" id="IPR007627">
    <property type="entry name" value="RNA_pol_sigma70_r2"/>
</dbReference>
<protein>
    <submittedName>
        <fullName evidence="8">RNA polymerase sigma-70 factor (Sigma-E family)</fullName>
    </submittedName>
</protein>
<accession>A0A7Y9X1C2</accession>
<dbReference type="InterPro" id="IPR014284">
    <property type="entry name" value="RNA_pol_sigma-70_dom"/>
</dbReference>
<dbReference type="CDD" id="cd06171">
    <property type="entry name" value="Sigma70_r4"/>
    <property type="match status" value="1"/>
</dbReference>
<dbReference type="SUPFAM" id="SSF88659">
    <property type="entry name" value="Sigma3 and sigma4 domains of RNA polymerase sigma factors"/>
    <property type="match status" value="1"/>
</dbReference>
<evidence type="ECO:0000256" key="5">
    <source>
        <dbReference type="ARBA" id="ARBA00023163"/>
    </source>
</evidence>
<feature type="domain" description="RNA polymerase sigma-70 region 2" evidence="6">
    <location>
        <begin position="11"/>
        <end position="72"/>
    </location>
</feature>
<keyword evidence="9" id="KW-1185">Reference proteome</keyword>
<evidence type="ECO:0000313" key="8">
    <source>
        <dbReference type="EMBL" id="NYH43059.1"/>
    </source>
</evidence>
<sequence>MTFEEYVGTRGPALIRLARLLTGDEHRAEDLTQEVLSRAYVHWRRISRADRPDVYVRRMLVNANHSWWRRRSNRELVVDTFADRAQRGDLGREAADRDEMWRLILGLPERQRAVLVLRFYEDLDDATIAQILDCSPVTVRTHAMRALANLRERCGAPATNGSRP</sequence>
<dbReference type="Gene3D" id="1.10.1740.10">
    <property type="match status" value="1"/>
</dbReference>
<evidence type="ECO:0000256" key="3">
    <source>
        <dbReference type="ARBA" id="ARBA00023082"/>
    </source>
</evidence>
<evidence type="ECO:0000259" key="6">
    <source>
        <dbReference type="Pfam" id="PF04542"/>
    </source>
</evidence>
<keyword evidence="3" id="KW-0731">Sigma factor</keyword>
<dbReference type="PANTHER" id="PTHR43133">
    <property type="entry name" value="RNA POLYMERASE ECF-TYPE SIGMA FACTO"/>
    <property type="match status" value="1"/>
</dbReference>
<dbReference type="PANTHER" id="PTHR43133:SF50">
    <property type="entry name" value="ECF RNA POLYMERASE SIGMA FACTOR SIGM"/>
    <property type="match status" value="1"/>
</dbReference>
<gene>
    <name evidence="8" type="ORF">HNR22_002786</name>
</gene>
<dbReference type="EMBL" id="JACCHK010000001">
    <property type="protein sequence ID" value="NYH43059.1"/>
    <property type="molecule type" value="Genomic_DNA"/>
</dbReference>
<evidence type="ECO:0000259" key="7">
    <source>
        <dbReference type="Pfam" id="PF08281"/>
    </source>
</evidence>
<dbReference type="Pfam" id="PF04542">
    <property type="entry name" value="Sigma70_r2"/>
    <property type="match status" value="1"/>
</dbReference>
<comment type="caution">
    <text evidence="8">The sequence shown here is derived from an EMBL/GenBank/DDBJ whole genome shotgun (WGS) entry which is preliminary data.</text>
</comment>
<dbReference type="InterPro" id="IPR014325">
    <property type="entry name" value="RNA_pol_sigma-E_actinobac"/>
</dbReference>
<dbReference type="SUPFAM" id="SSF88946">
    <property type="entry name" value="Sigma2 domain of RNA polymerase sigma factors"/>
    <property type="match status" value="1"/>
</dbReference>
<dbReference type="GO" id="GO:0003677">
    <property type="term" value="F:DNA binding"/>
    <property type="evidence" value="ECO:0007669"/>
    <property type="project" value="UniProtKB-KW"/>
</dbReference>
<name>A0A7Y9X1C2_9ACTN</name>
<keyword evidence="2" id="KW-0805">Transcription regulation</keyword>
<reference evidence="8 9" key="1">
    <citation type="submission" date="2020-07" db="EMBL/GenBank/DDBJ databases">
        <title>Sequencing the genomes of 1000 actinobacteria strains.</title>
        <authorList>
            <person name="Klenk H.-P."/>
        </authorList>
    </citation>
    <scope>NUCLEOTIDE SEQUENCE [LARGE SCALE GENOMIC DNA]</scope>
    <source>
        <strain evidence="8 9">DSM 45876</strain>
    </source>
</reference>
<dbReference type="GO" id="GO:0006352">
    <property type="term" value="P:DNA-templated transcription initiation"/>
    <property type="evidence" value="ECO:0007669"/>
    <property type="project" value="InterPro"/>
</dbReference>
<dbReference type="InterPro" id="IPR013325">
    <property type="entry name" value="RNA_pol_sigma_r2"/>
</dbReference>
<dbReference type="GO" id="GO:0016987">
    <property type="term" value="F:sigma factor activity"/>
    <property type="evidence" value="ECO:0007669"/>
    <property type="project" value="UniProtKB-KW"/>
</dbReference>